<gene>
    <name evidence="2" type="ordered locus">zobellia_2307</name>
</gene>
<dbReference type="RefSeq" id="WP_013993662.1">
    <property type="nucleotide sequence ID" value="NC_015844.1"/>
</dbReference>
<organism evidence="2 3">
    <name type="scientific">Zobellia galactanivorans (strain DSM 12802 / CCUG 47099 / CIP 106680 / NCIMB 13871 / Dsij)</name>
    <dbReference type="NCBI Taxonomy" id="63186"/>
    <lineage>
        <taxon>Bacteria</taxon>
        <taxon>Pseudomonadati</taxon>
        <taxon>Bacteroidota</taxon>
        <taxon>Flavobacteriia</taxon>
        <taxon>Flavobacteriales</taxon>
        <taxon>Flavobacteriaceae</taxon>
        <taxon>Zobellia</taxon>
    </lineage>
</organism>
<evidence type="ECO:0000313" key="3">
    <source>
        <dbReference type="Proteomes" id="UP000008898"/>
    </source>
</evidence>
<keyword evidence="1" id="KW-0732">Signal</keyword>
<evidence type="ECO:0000313" key="2">
    <source>
        <dbReference type="EMBL" id="CAZ96462.1"/>
    </source>
</evidence>
<dbReference type="AlphaFoldDB" id="G0L5T0"/>
<accession>G0L5T0</accession>
<dbReference type="KEGG" id="zga:ZOBELLIA_2307"/>
<dbReference type="Proteomes" id="UP000008898">
    <property type="component" value="Chromosome"/>
</dbReference>
<dbReference type="OrthoDB" id="1410018at2"/>
<dbReference type="EMBL" id="FP476056">
    <property type="protein sequence ID" value="CAZ96462.1"/>
    <property type="molecule type" value="Genomic_DNA"/>
</dbReference>
<reference evidence="3" key="1">
    <citation type="submission" date="2009-07" db="EMBL/GenBank/DDBJ databases">
        <title>Complete genome sequence of Zobellia galactanivorans Dsij.</title>
        <authorList>
            <consortium name="Genoscope - CEA"/>
        </authorList>
    </citation>
    <scope>NUCLEOTIDE SEQUENCE [LARGE SCALE GENOMIC DNA]</scope>
    <source>
        <strain evidence="3">DSM 12802 / CCUG 47099 / CIP 106680 / NCIMB 13871 / Dsij</strain>
    </source>
</reference>
<protein>
    <submittedName>
        <fullName evidence="2">Conserved lipoprotein containing CBM22</fullName>
    </submittedName>
</protein>
<sequence length="557" mass="61160">MKTIKLVMLCFLALLSSCQNDDEYEAPDALSDMAWYTSVFPGSPFNVSAEKDFISFLDASQGAITHEWVIEEGSFFLRPGFTAGDSLPTFIDEELGLTSTDKTVHVMFVKEGLNTVCLKNTFGEQVTIQTEDGPISAVQDGDEWVFEKCFEVDVFAKDVKPAFKVLKDGEEILNIGADDKTSDDPSTWPVVDVEVNKTLTFVDLSLVGRPNFRTWNITGTPETSNDSIVEVAFLNFGTTTNVGNIRSSRIDPLPQTSNFRAIPLKVRVVSSSQPFEILSEITEDETEKLSFQVAGVIDQASLVGENGNFTVNVVNAAAGFDKDIAVQSIGVNETDGSILELTLAEPIYNSDEILVSYVGGDIQSTDKRTLEIFNDKKVIPHLGDSVLEADERYSFEIEDDRGDGGNTAGFWTQHNNPWYFWGTQEITAADGVRVVRYHADDFSAAPDVSWLWGLPAAETAALVPNAGTYRLSIEVFRESGSTIGALALNTNPDWVVSVIDFSEGPDGQWIKYSADIQLTGAMERLNVGVRKFDNPGVSGSQTFYIDDIRLTPLEARP</sequence>
<name>G0L5T0_ZOBGA</name>
<dbReference type="STRING" id="63186.ZOBELLIA_2307"/>
<reference evidence="2 3" key="2">
    <citation type="journal article" date="2012" name="Environ. Microbiol.">
        <title>Characterization of the first alginolytic operons in a marine bacterium: from their emergence in marine Flavobacteriia to their independent transfers to marine Proteobacteria and human gut Bacteroides.</title>
        <authorList>
            <person name="Thomas F."/>
            <person name="Barbeyron T."/>
            <person name="Tonon T."/>
            <person name="Genicot S."/>
            <person name="Czjzek M."/>
            <person name="Michel G."/>
        </authorList>
    </citation>
    <scope>NUCLEOTIDE SEQUENCE [LARGE SCALE GENOMIC DNA]</scope>
    <source>
        <strain evidence="3">DSM 12802 / CCUG 47099 / CIP 106680 / NCIMB 13871 / Dsij</strain>
    </source>
</reference>
<dbReference type="PROSITE" id="PS51257">
    <property type="entry name" value="PROKAR_LIPOPROTEIN"/>
    <property type="match status" value="1"/>
</dbReference>
<feature type="chain" id="PRO_5003402701" evidence="1">
    <location>
        <begin position="22"/>
        <end position="557"/>
    </location>
</feature>
<feature type="signal peptide" evidence="1">
    <location>
        <begin position="1"/>
        <end position="21"/>
    </location>
</feature>
<dbReference type="CDD" id="cd02795">
    <property type="entry name" value="CBM6-CBM35-CBM36_like"/>
    <property type="match status" value="1"/>
</dbReference>
<keyword evidence="3" id="KW-1185">Reference proteome</keyword>
<keyword evidence="2" id="KW-0449">Lipoprotein</keyword>
<evidence type="ECO:0000256" key="1">
    <source>
        <dbReference type="SAM" id="SignalP"/>
    </source>
</evidence>
<dbReference type="HOGENOM" id="CLU_523529_0_0_10"/>
<proteinExistence type="predicted"/>
<dbReference type="Gene3D" id="2.60.120.260">
    <property type="entry name" value="Galactose-binding domain-like"/>
    <property type="match status" value="1"/>
</dbReference>